<feature type="compositionally biased region" description="Basic and acidic residues" evidence="10">
    <location>
        <begin position="540"/>
        <end position="549"/>
    </location>
</feature>
<feature type="region of interest" description="Disordered" evidence="10">
    <location>
        <begin position="327"/>
        <end position="502"/>
    </location>
</feature>
<dbReference type="InterPro" id="IPR011665">
    <property type="entry name" value="BRF1_TBP-bd_dom"/>
</dbReference>
<dbReference type="CDD" id="cd20554">
    <property type="entry name" value="CYCLIN_TFIIIB90_rpt2"/>
    <property type="match status" value="1"/>
</dbReference>
<accession>A0A132B6Q5</accession>
<dbReference type="GO" id="GO:0070897">
    <property type="term" value="P:transcription preinitiation complex assembly"/>
    <property type="evidence" value="ECO:0007669"/>
    <property type="project" value="InterPro"/>
</dbReference>
<dbReference type="InterPro" id="IPR000812">
    <property type="entry name" value="TFIIB"/>
</dbReference>
<dbReference type="GO" id="GO:0000126">
    <property type="term" value="C:transcription factor TFIIIB complex"/>
    <property type="evidence" value="ECO:0007669"/>
    <property type="project" value="TreeGrafter"/>
</dbReference>
<dbReference type="STRING" id="149040.A0A132B6Q5"/>
<feature type="region of interest" description="Disordered" evidence="10">
    <location>
        <begin position="733"/>
        <end position="915"/>
    </location>
</feature>
<dbReference type="InParanoid" id="A0A132B6Q5"/>
<feature type="domain" description="Cyclin-like" evidence="11">
    <location>
        <begin position="122"/>
        <end position="204"/>
    </location>
</feature>
<feature type="compositionally biased region" description="Low complexity" evidence="10">
    <location>
        <begin position="791"/>
        <end position="819"/>
    </location>
</feature>
<comment type="subcellular location">
    <subcellularLocation>
        <location evidence="1">Nucleus</location>
    </subcellularLocation>
</comment>
<evidence type="ECO:0000256" key="3">
    <source>
        <dbReference type="ARBA" id="ARBA00022723"/>
    </source>
</evidence>
<dbReference type="EMBL" id="KQ947437">
    <property type="protein sequence ID" value="KUJ08096.1"/>
    <property type="molecule type" value="Genomic_DNA"/>
</dbReference>
<dbReference type="InterPro" id="IPR013150">
    <property type="entry name" value="TFIIB_cyclin"/>
</dbReference>
<dbReference type="Pfam" id="PF00382">
    <property type="entry name" value="TFIIB"/>
    <property type="match status" value="2"/>
</dbReference>
<feature type="compositionally biased region" description="Acidic residues" evidence="10">
    <location>
        <begin position="519"/>
        <end position="530"/>
    </location>
</feature>
<dbReference type="Pfam" id="PF07741">
    <property type="entry name" value="BRF1"/>
    <property type="match status" value="1"/>
</dbReference>
<keyword evidence="9" id="KW-0539">Nucleus</keyword>
<feature type="compositionally biased region" description="Polar residues" evidence="10">
    <location>
        <begin position="433"/>
        <end position="458"/>
    </location>
</feature>
<organism evidence="12 13">
    <name type="scientific">Mollisia scopiformis</name>
    <name type="common">Conifer needle endophyte fungus</name>
    <name type="synonym">Phialocephala scopiformis</name>
    <dbReference type="NCBI Taxonomy" id="149040"/>
    <lineage>
        <taxon>Eukaryota</taxon>
        <taxon>Fungi</taxon>
        <taxon>Dikarya</taxon>
        <taxon>Ascomycota</taxon>
        <taxon>Pezizomycotina</taxon>
        <taxon>Leotiomycetes</taxon>
        <taxon>Helotiales</taxon>
        <taxon>Mollisiaceae</taxon>
        <taxon>Mollisia</taxon>
    </lineage>
</organism>
<evidence type="ECO:0000256" key="4">
    <source>
        <dbReference type="ARBA" id="ARBA00022771"/>
    </source>
</evidence>
<keyword evidence="6" id="KW-0805">Transcription regulation</keyword>
<evidence type="ECO:0000256" key="6">
    <source>
        <dbReference type="ARBA" id="ARBA00023015"/>
    </source>
</evidence>
<dbReference type="GO" id="GO:0017025">
    <property type="term" value="F:TBP-class protein binding"/>
    <property type="evidence" value="ECO:0007669"/>
    <property type="project" value="InterPro"/>
</dbReference>
<feature type="compositionally biased region" description="Basic residues" evidence="10">
    <location>
        <begin position="664"/>
        <end position="673"/>
    </location>
</feature>
<feature type="compositionally biased region" description="Basic and acidic residues" evidence="10">
    <location>
        <begin position="848"/>
        <end position="858"/>
    </location>
</feature>
<evidence type="ECO:0000256" key="1">
    <source>
        <dbReference type="ARBA" id="ARBA00004123"/>
    </source>
</evidence>
<feature type="compositionally biased region" description="Acidic residues" evidence="10">
    <location>
        <begin position="895"/>
        <end position="915"/>
    </location>
</feature>
<feature type="region of interest" description="Disordered" evidence="10">
    <location>
        <begin position="1"/>
        <end position="47"/>
    </location>
</feature>
<dbReference type="InterPro" id="IPR036915">
    <property type="entry name" value="Cyclin-like_sf"/>
</dbReference>
<dbReference type="GeneID" id="28832966"/>
<dbReference type="Proteomes" id="UP000070700">
    <property type="component" value="Unassembled WGS sequence"/>
</dbReference>
<dbReference type="PANTHER" id="PTHR11618">
    <property type="entry name" value="TRANSCRIPTION INITIATION FACTOR IIB-RELATED"/>
    <property type="match status" value="1"/>
</dbReference>
<evidence type="ECO:0000256" key="5">
    <source>
        <dbReference type="ARBA" id="ARBA00022833"/>
    </source>
</evidence>
<dbReference type="AlphaFoldDB" id="A0A132B6Q5"/>
<comment type="similarity">
    <text evidence="2">Belongs to the TFIIB family.</text>
</comment>
<evidence type="ECO:0000256" key="8">
    <source>
        <dbReference type="ARBA" id="ARBA00023163"/>
    </source>
</evidence>
<dbReference type="GO" id="GO:0001006">
    <property type="term" value="F:RNA polymerase III type 3 promoter sequence-specific DNA binding"/>
    <property type="evidence" value="ECO:0007669"/>
    <property type="project" value="TreeGrafter"/>
</dbReference>
<evidence type="ECO:0000259" key="11">
    <source>
        <dbReference type="SMART" id="SM00385"/>
    </source>
</evidence>
<dbReference type="GO" id="GO:0005634">
    <property type="term" value="C:nucleus"/>
    <property type="evidence" value="ECO:0007669"/>
    <property type="project" value="UniProtKB-SubCell"/>
</dbReference>
<evidence type="ECO:0000256" key="10">
    <source>
        <dbReference type="SAM" id="MobiDB-lite"/>
    </source>
</evidence>
<feature type="region of interest" description="Disordered" evidence="10">
    <location>
        <begin position="515"/>
        <end position="549"/>
    </location>
</feature>
<dbReference type="GO" id="GO:0008270">
    <property type="term" value="F:zinc ion binding"/>
    <property type="evidence" value="ECO:0007669"/>
    <property type="project" value="UniProtKB-KW"/>
</dbReference>
<evidence type="ECO:0000256" key="7">
    <source>
        <dbReference type="ARBA" id="ARBA00023159"/>
    </source>
</evidence>
<feature type="compositionally biased region" description="Acidic residues" evidence="10">
    <location>
        <begin position="871"/>
        <end position="887"/>
    </location>
</feature>
<evidence type="ECO:0000313" key="13">
    <source>
        <dbReference type="Proteomes" id="UP000070700"/>
    </source>
</evidence>
<feature type="compositionally biased region" description="Pro residues" evidence="10">
    <location>
        <begin position="1"/>
        <end position="13"/>
    </location>
</feature>
<keyword evidence="5" id="KW-0862">Zinc</keyword>
<keyword evidence="3" id="KW-0479">Metal-binding</keyword>
<feature type="domain" description="Cyclin-like" evidence="11">
    <location>
        <begin position="220"/>
        <end position="318"/>
    </location>
</feature>
<feature type="compositionally biased region" description="Low complexity" evidence="10">
    <location>
        <begin position="463"/>
        <end position="475"/>
    </location>
</feature>
<dbReference type="InterPro" id="IPR013763">
    <property type="entry name" value="Cyclin-like_dom"/>
</dbReference>
<dbReference type="Gene3D" id="1.20.5.650">
    <property type="entry name" value="Single helix bin"/>
    <property type="match status" value="1"/>
</dbReference>
<keyword evidence="7" id="KW-0010">Activator</keyword>
<feature type="compositionally biased region" description="Polar residues" evidence="10">
    <location>
        <begin position="677"/>
        <end position="688"/>
    </location>
</feature>
<dbReference type="Gene3D" id="1.10.472.10">
    <property type="entry name" value="Cyclin-like"/>
    <property type="match status" value="2"/>
</dbReference>
<evidence type="ECO:0000313" key="12">
    <source>
        <dbReference type="EMBL" id="KUJ08096.1"/>
    </source>
</evidence>
<dbReference type="SUPFAM" id="SSF47954">
    <property type="entry name" value="Cyclin-like"/>
    <property type="match status" value="2"/>
</dbReference>
<feature type="compositionally biased region" description="Low complexity" evidence="10">
    <location>
        <begin position="486"/>
        <end position="495"/>
    </location>
</feature>
<gene>
    <name evidence="12" type="ORF">LY89DRAFT_789330</name>
</gene>
<proteinExistence type="inferred from homology"/>
<feature type="compositionally biased region" description="Basic and acidic residues" evidence="10">
    <location>
        <begin position="378"/>
        <end position="387"/>
    </location>
</feature>
<keyword evidence="13" id="KW-1185">Reference proteome</keyword>
<feature type="compositionally biased region" description="Acidic residues" evidence="10">
    <location>
        <begin position="823"/>
        <end position="836"/>
    </location>
</feature>
<dbReference type="GO" id="GO:0097550">
    <property type="term" value="C:transcription preinitiation complex"/>
    <property type="evidence" value="ECO:0007669"/>
    <property type="project" value="TreeGrafter"/>
</dbReference>
<sequence>MPPKIPTHVPPINPLKNRHQIKNPPAIKNRQSTPARKPRPKVCPNKQCNSPNIDDGICTDCGYILDDSNIVAEVQFGETANGAAMVQGTYIGADQGGAASMGIGGRGDGQNNRQQTLANGKALMVQLMHQLNLNQPVIDAGHQIFKLAANANFIQGRRADMVAVVCLYSACRKSRPCRVMLIDFADKVNINVFKLGATFKALHKAIPIAADGIVPVLPEDLIHRFAQKLEFDDLCDKVAEDAIRMVKRMSLDWMVMGRRPSGVCGACLILAARMNNFRRTITEVVYIVKVTTNTIQKRLEEFKLTPSSALTVEDFLHNEFLESAHDPPSFYEKTEEFQKTKKRRKRKGHEALDNEDGSSSENGSPNKRQKTATPGPDQHIELRRDADGFAIPPIPNQANNTPAVVNDPESNIDPSLRSILSQTNSSSPPPAQSADTAPSRTSPGISDQLNTPPSTQSAEPLLSSTSSNDTSVQSNITPPPSQTESGQPVVGGEVPDVPDDVLDDQTETTFEKLVAAFGDGDEDSDEDEEVVQANPRSGKRGPDHRPIRVDPRWASVEEELEQEIDEVINDPNTIEHAERYAIAKQRAAVHMIAAAKNNPQKEVSMDVHIGEDEFKDDPEVMYCLLSAADSAVREQVWVNNNKAWLRKQQLREWERKAAENGPPKAKRNRKKKPRMGENQTSAANSPAEATQEALQRHTYSKKINYDAIQGLFDTSGFLGGGLGSAATSRVTSQAGSELGSDAGSRASSVAPSTAGGDDSEIDTDPLSLFPIPKYLQPGKRYRNPNPKRQASRSASRASPAPRTLLPRPSAEPESSRSSPAPAPEEEEEEDMDEDSFDYVSTAKAAPARQEEVVDDWKAALKAPKGDVVSPDADDDAYEDEDNYDMGDIEPGGLGDFDDEEEPGGFDVDEDMADYQ</sequence>
<name>A0A132B6Q5_MOLSC</name>
<dbReference type="KEGG" id="psco:LY89DRAFT_789330"/>
<reference evidence="12 13" key="1">
    <citation type="submission" date="2015-10" db="EMBL/GenBank/DDBJ databases">
        <title>Full genome of DAOMC 229536 Phialocephala scopiformis, a fungal endophyte of spruce producing the potent anti-insectan compound rugulosin.</title>
        <authorList>
            <consortium name="DOE Joint Genome Institute"/>
            <person name="Walker A.K."/>
            <person name="Frasz S.L."/>
            <person name="Seifert K.A."/>
            <person name="Miller J.D."/>
            <person name="Mondo S.J."/>
            <person name="Labutti K."/>
            <person name="Lipzen A."/>
            <person name="Dockter R."/>
            <person name="Kennedy M."/>
            <person name="Grigoriev I.V."/>
            <person name="Spatafora J.W."/>
        </authorList>
    </citation>
    <scope>NUCLEOTIDE SEQUENCE [LARGE SCALE GENOMIC DNA]</scope>
    <source>
        <strain evidence="12 13">CBS 120377</strain>
    </source>
</reference>
<dbReference type="FunCoup" id="A0A132B6Q5">
    <property type="interactions" value="462"/>
</dbReference>
<evidence type="ECO:0000256" key="9">
    <source>
        <dbReference type="ARBA" id="ARBA00023242"/>
    </source>
</evidence>
<feature type="compositionally biased region" description="Polar residues" evidence="10">
    <location>
        <begin position="396"/>
        <end position="426"/>
    </location>
</feature>
<dbReference type="GO" id="GO:0000995">
    <property type="term" value="F:RNA polymerase III general transcription initiation factor activity"/>
    <property type="evidence" value="ECO:0007669"/>
    <property type="project" value="TreeGrafter"/>
</dbReference>
<dbReference type="RefSeq" id="XP_018062451.1">
    <property type="nucleotide sequence ID" value="XM_018223240.1"/>
</dbReference>
<evidence type="ECO:0000256" key="2">
    <source>
        <dbReference type="ARBA" id="ARBA00010857"/>
    </source>
</evidence>
<keyword evidence="8" id="KW-0804">Transcription</keyword>
<protein>
    <recommendedName>
        <fullName evidence="11">Cyclin-like domain-containing protein</fullName>
    </recommendedName>
</protein>
<dbReference type="SMART" id="SM00385">
    <property type="entry name" value="CYCLIN"/>
    <property type="match status" value="2"/>
</dbReference>
<dbReference type="FunFam" id="1.10.472.10:FF:000002">
    <property type="entry name" value="Transcription factor IIIB 90 kDa subunit"/>
    <property type="match status" value="1"/>
</dbReference>
<dbReference type="PANTHER" id="PTHR11618:SF4">
    <property type="entry name" value="TRANSCRIPTION FACTOR IIIB 90 KDA SUBUNIT"/>
    <property type="match status" value="1"/>
</dbReference>
<feature type="region of interest" description="Disordered" evidence="10">
    <location>
        <begin position="654"/>
        <end position="695"/>
    </location>
</feature>
<keyword evidence="4" id="KW-0863">Zinc-finger</keyword>
<dbReference type="OrthoDB" id="511529at2759"/>